<reference evidence="1 2" key="1">
    <citation type="submission" date="2024-09" db="EMBL/GenBank/DDBJ databases">
        <authorList>
            <person name="Makale K.P.P."/>
            <person name="Makhzoum A."/>
            <person name="Rantong G."/>
            <person name="Rahube T.O."/>
        </authorList>
    </citation>
    <scope>NUCLEOTIDE SEQUENCE [LARGE SCALE GENOMIC DNA]</scope>
    <source>
        <strain evidence="1 2">KM_D13</strain>
    </source>
</reference>
<evidence type="ECO:0000313" key="1">
    <source>
        <dbReference type="EMBL" id="MFB0842864.1"/>
    </source>
</evidence>
<sequence length="434" mass="48937">MSAIFGEVLVFPHGDKELKLRVFGDEFYARYETLDGYSVIYDENLGKYCYADLINGRLVSTGKEVTGPVPVGIPPHLKEDLSVQTSKHNNRFCELLPDIIDPRINRSNRSNNEPMRTFGPNNGLLEGTAITQGNVLGLTILVEFYDVSTSVTRNDVDEMLNGENYRKNGNYCSVREYFKMMSSGKLNYRNHVVGPIRLSRERDYYKENLFVKEAMDIIVNDLHVDLSQFDSTGEGIIDALNFLYAGMSLYEGNLWPHNAIAELEYNGFRTHYYLLTGLGHPNTLSIGTFCHETGHLLCRFPDIYDYGKRDNDFDESAGIGAYCLMGSGNHLNKGLTPSPVCAYLRNLAGWCDNHIDLNNGGAFTAKHGDYDTVMKFQLDKPNEYFLVENRAALDLDQHLPSSGLAIYHCDTNGSNEYEEGNPTRHYQVVTGGWQ</sequence>
<keyword evidence="2" id="KW-1185">Reference proteome</keyword>
<dbReference type="GO" id="GO:0008237">
    <property type="term" value="F:metallopeptidase activity"/>
    <property type="evidence" value="ECO:0007669"/>
    <property type="project" value="UniProtKB-KW"/>
</dbReference>
<protein>
    <submittedName>
        <fullName evidence="1">M6 family metalloprotease domain-containing protein</fullName>
    </submittedName>
</protein>
<dbReference type="EMBL" id="JBHDLN010000005">
    <property type="protein sequence ID" value="MFB0842864.1"/>
    <property type="molecule type" value="Genomic_DNA"/>
</dbReference>
<comment type="caution">
    <text evidence="1">The sequence shown here is derived from an EMBL/GenBank/DDBJ whole genome shotgun (WGS) entry which is preliminary data.</text>
</comment>
<dbReference type="RefSeq" id="WP_373951073.1">
    <property type="nucleotide sequence ID" value="NZ_JBHDLN010000005.1"/>
</dbReference>
<keyword evidence="1" id="KW-0482">Metalloprotease</keyword>
<gene>
    <name evidence="1" type="ORF">ACEU3E_11835</name>
</gene>
<dbReference type="NCBIfam" id="TIGR03296">
    <property type="entry name" value="M6dom_TIGR03296"/>
    <property type="match status" value="1"/>
</dbReference>
<dbReference type="InterPro" id="IPR008757">
    <property type="entry name" value="Peptidase_M6-like_domain"/>
</dbReference>
<evidence type="ECO:0000313" key="2">
    <source>
        <dbReference type="Proteomes" id="UP001575622"/>
    </source>
</evidence>
<dbReference type="Proteomes" id="UP001575622">
    <property type="component" value="Unassembled WGS sequence"/>
</dbReference>
<accession>A0ABV4V0J8</accession>
<dbReference type="PANTHER" id="PTHR41775:SF1">
    <property type="entry name" value="PEPTIDASE M6-LIKE DOMAIN-CONTAINING PROTEIN"/>
    <property type="match status" value="1"/>
</dbReference>
<organism evidence="1 2">
    <name type="scientific">Paenibacillus oleatilyticus</name>
    <dbReference type="NCBI Taxonomy" id="2594886"/>
    <lineage>
        <taxon>Bacteria</taxon>
        <taxon>Bacillati</taxon>
        <taxon>Bacillota</taxon>
        <taxon>Bacilli</taxon>
        <taxon>Bacillales</taxon>
        <taxon>Paenibacillaceae</taxon>
        <taxon>Paenibacillus</taxon>
    </lineage>
</organism>
<dbReference type="PANTHER" id="PTHR41775">
    <property type="entry name" value="SECRETED PROTEIN-RELATED"/>
    <property type="match status" value="1"/>
</dbReference>
<proteinExistence type="predicted"/>
<name>A0ABV4V0J8_9BACL</name>
<keyword evidence="1" id="KW-0645">Protease</keyword>
<keyword evidence="1" id="KW-0378">Hydrolase</keyword>